<evidence type="ECO:0000313" key="2">
    <source>
        <dbReference type="EMBL" id="KPJ62539.1"/>
    </source>
</evidence>
<dbReference type="PRINTS" id="PR00412">
    <property type="entry name" value="EPOXHYDRLASE"/>
</dbReference>
<organism evidence="2 3">
    <name type="scientific">candidate division WOR-1 bacterium DG_54_3</name>
    <dbReference type="NCBI Taxonomy" id="1703775"/>
    <lineage>
        <taxon>Bacteria</taxon>
        <taxon>Bacillati</taxon>
        <taxon>Saganbacteria</taxon>
    </lineage>
</organism>
<dbReference type="SUPFAM" id="SSF53474">
    <property type="entry name" value="alpha/beta-Hydrolases"/>
    <property type="match status" value="1"/>
</dbReference>
<evidence type="ECO:0000313" key="3">
    <source>
        <dbReference type="Proteomes" id="UP000051861"/>
    </source>
</evidence>
<dbReference type="PRINTS" id="PR00111">
    <property type="entry name" value="ABHYDROLASE"/>
</dbReference>
<dbReference type="Gene3D" id="3.40.50.1820">
    <property type="entry name" value="alpha/beta hydrolase"/>
    <property type="match status" value="1"/>
</dbReference>
<comment type="caution">
    <text evidence="2">The sequence shown here is derived from an EMBL/GenBank/DDBJ whole genome shotgun (WGS) entry which is preliminary data.</text>
</comment>
<dbReference type="InterPro" id="IPR029058">
    <property type="entry name" value="AB_hydrolase_fold"/>
</dbReference>
<dbReference type="Proteomes" id="UP000051861">
    <property type="component" value="Unassembled WGS sequence"/>
</dbReference>
<dbReference type="PANTHER" id="PTHR43798">
    <property type="entry name" value="MONOACYLGLYCEROL LIPASE"/>
    <property type="match status" value="1"/>
</dbReference>
<sequence length="241" mass="28094">MEFWADSLSDKYECILFDQRGTGLSKDVKLDTTTINLKRAVQDIDELRKYLEEDKLTLCGISWGGMLAQAYASFYPENTKKIVLVSTLGPDLSLMSAFVDNMNMRRFPDETDSLRYWNEQPESDLAKKKRAFYQYLPEFYDHDVGRKMLSVFFSTTALCEKMGDLMWKDLYSSYDLKSSLKNYKGQCLVIRPRQDPVPAEAIFQIKELLPQAKIFTIERCGHFPDYEKPAEFFRILTKVLK</sequence>
<protein>
    <recommendedName>
        <fullName evidence="1">AB hydrolase-1 domain-containing protein</fullName>
    </recommendedName>
</protein>
<dbReference type="InterPro" id="IPR000073">
    <property type="entry name" value="AB_hydrolase_1"/>
</dbReference>
<gene>
    <name evidence="2" type="ORF">AMJ44_15500</name>
</gene>
<dbReference type="PANTHER" id="PTHR43798:SF33">
    <property type="entry name" value="HYDROLASE, PUTATIVE (AFU_ORTHOLOGUE AFUA_2G14860)-RELATED"/>
    <property type="match status" value="1"/>
</dbReference>
<feature type="domain" description="AB hydrolase-1" evidence="1">
    <location>
        <begin position="4"/>
        <end position="228"/>
    </location>
</feature>
<name>A0A0S7XJX0_UNCSA</name>
<accession>A0A0S7XJX0</accession>
<dbReference type="EMBL" id="LIZX01000265">
    <property type="protein sequence ID" value="KPJ62539.1"/>
    <property type="molecule type" value="Genomic_DNA"/>
</dbReference>
<dbReference type="InterPro" id="IPR000639">
    <property type="entry name" value="Epox_hydrolase-like"/>
</dbReference>
<dbReference type="Pfam" id="PF00561">
    <property type="entry name" value="Abhydrolase_1"/>
    <property type="match status" value="1"/>
</dbReference>
<dbReference type="GO" id="GO:0016020">
    <property type="term" value="C:membrane"/>
    <property type="evidence" value="ECO:0007669"/>
    <property type="project" value="TreeGrafter"/>
</dbReference>
<dbReference type="InterPro" id="IPR050266">
    <property type="entry name" value="AB_hydrolase_sf"/>
</dbReference>
<dbReference type="AlphaFoldDB" id="A0A0S7XJX0"/>
<reference evidence="2 3" key="1">
    <citation type="journal article" date="2015" name="Microbiome">
        <title>Genomic resolution of linkages in carbon, nitrogen, and sulfur cycling among widespread estuary sediment bacteria.</title>
        <authorList>
            <person name="Baker B.J."/>
            <person name="Lazar C.S."/>
            <person name="Teske A.P."/>
            <person name="Dick G.J."/>
        </authorList>
    </citation>
    <scope>NUCLEOTIDE SEQUENCE [LARGE SCALE GENOMIC DNA]</scope>
    <source>
        <strain evidence="2">DG_54_3</strain>
    </source>
</reference>
<proteinExistence type="predicted"/>
<dbReference type="GO" id="GO:0003824">
    <property type="term" value="F:catalytic activity"/>
    <property type="evidence" value="ECO:0007669"/>
    <property type="project" value="InterPro"/>
</dbReference>
<evidence type="ECO:0000259" key="1">
    <source>
        <dbReference type="Pfam" id="PF00561"/>
    </source>
</evidence>